<dbReference type="GO" id="GO:0004631">
    <property type="term" value="F:phosphomevalonate kinase activity"/>
    <property type="evidence" value="ECO:0007669"/>
    <property type="project" value="UniProtKB-EC"/>
</dbReference>
<protein>
    <recommendedName>
        <fullName evidence="3">phosphomevalonate kinase</fullName>
        <ecNumber evidence="3">2.7.4.2</ecNumber>
    </recommendedName>
</protein>
<keyword evidence="7" id="KW-0418">Kinase</keyword>
<dbReference type="GO" id="GO:0005777">
    <property type="term" value="C:peroxisome"/>
    <property type="evidence" value="ECO:0007669"/>
    <property type="project" value="TreeGrafter"/>
</dbReference>
<accession>A0A835PX58</accession>
<evidence type="ECO:0000256" key="3">
    <source>
        <dbReference type="ARBA" id="ARBA00012958"/>
    </source>
</evidence>
<dbReference type="InterPro" id="IPR036554">
    <property type="entry name" value="GHMP_kinase_C_sf"/>
</dbReference>
<sequence length="478" mass="51756">MEVVVSAPGKVLITGGYLILERPNAGLVLSTNARFYAIVKPLYEEHNQKSWAWSWSDVKVSSPQLSREATYKLSLIKSVLQCTSSRDTENPFVEHALQFAVAAARSIIIEKGKKDALEKLLLQGLDITILGCNDFYSVSDSVTVVDACPALSRETLASFPPFSSIAFNVEDLHGAPSRNYKPEIAKTGLGSSAAMTTSVVAALLHYLGVVKVGSGFDISAAVYGSQCYVRFSPSVLSSAQVGENFLPDVVSDILKGNWDHEISRFSLPPLMNLLLGEPGTGGSSTPSMVGSVKQWQKADPENSLETWRILHSANAKLEAQLKLLSKFAEGVRGTYEHIINICSRFTHEKWMEQVVNKDEEAIVKALIKTRDAFIEIRSHMRHMGLAAGVPIEPESQTRLLDTTMNLEGVLLAGVPGAGGFDAVFAIILGQATDAVAKTWSSFGVLPLLVEEDSRGLCLESGDPRTRTLASAMSSIKIN</sequence>
<evidence type="ECO:0000256" key="2">
    <source>
        <dbReference type="ARBA" id="ARBA00006495"/>
    </source>
</evidence>
<keyword evidence="6" id="KW-0547">Nucleotide-binding</keyword>
<dbReference type="Gene3D" id="3.30.230.10">
    <property type="match status" value="1"/>
</dbReference>
<dbReference type="InterPro" id="IPR016005">
    <property type="entry name" value="Erg8"/>
</dbReference>
<dbReference type="SUPFAM" id="SSF54211">
    <property type="entry name" value="Ribosomal protein S5 domain 2-like"/>
    <property type="match status" value="1"/>
</dbReference>
<dbReference type="PIRSF" id="PIRSF017288">
    <property type="entry name" value="PMK_GHMP_euk"/>
    <property type="match status" value="1"/>
</dbReference>
<name>A0A835PX58_VANPL</name>
<evidence type="ECO:0000256" key="6">
    <source>
        <dbReference type="ARBA" id="ARBA00022741"/>
    </source>
</evidence>
<dbReference type="GO" id="GO:0010142">
    <property type="term" value="P:farnesyl diphosphate biosynthetic process, mevalonate pathway"/>
    <property type="evidence" value="ECO:0007669"/>
    <property type="project" value="TreeGrafter"/>
</dbReference>
<dbReference type="AlphaFoldDB" id="A0A835PX58"/>
<dbReference type="Gene3D" id="3.30.70.890">
    <property type="entry name" value="GHMP kinase, C-terminal domain"/>
    <property type="match status" value="1"/>
</dbReference>
<dbReference type="OrthoDB" id="10262935at2759"/>
<evidence type="ECO:0000313" key="13">
    <source>
        <dbReference type="Proteomes" id="UP000639772"/>
    </source>
</evidence>
<comment type="caution">
    <text evidence="12">The sequence shown here is derived from an EMBL/GenBank/DDBJ whole genome shotgun (WGS) entry which is preliminary data.</text>
</comment>
<evidence type="ECO:0000256" key="9">
    <source>
        <dbReference type="ARBA" id="ARBA00022955"/>
    </source>
</evidence>
<evidence type="ECO:0000256" key="11">
    <source>
        <dbReference type="ARBA" id="ARBA00023221"/>
    </source>
</evidence>
<evidence type="ECO:0000256" key="1">
    <source>
        <dbReference type="ARBA" id="ARBA00005017"/>
    </source>
</evidence>
<keyword evidence="4" id="KW-0444">Lipid biosynthesis</keyword>
<keyword evidence="8" id="KW-0067">ATP-binding</keyword>
<dbReference type="GO" id="GO:0019287">
    <property type="term" value="P:isopentenyl diphosphate biosynthetic process, mevalonate pathway"/>
    <property type="evidence" value="ECO:0007669"/>
    <property type="project" value="UniProtKB-UniPathway"/>
</dbReference>
<evidence type="ECO:0000256" key="10">
    <source>
        <dbReference type="ARBA" id="ARBA00023098"/>
    </source>
</evidence>
<evidence type="ECO:0000256" key="8">
    <source>
        <dbReference type="ARBA" id="ARBA00022840"/>
    </source>
</evidence>
<dbReference type="EC" id="2.7.4.2" evidence="3"/>
<evidence type="ECO:0000256" key="5">
    <source>
        <dbReference type="ARBA" id="ARBA00022679"/>
    </source>
</evidence>
<evidence type="ECO:0000256" key="7">
    <source>
        <dbReference type="ARBA" id="ARBA00022777"/>
    </source>
</evidence>
<keyword evidence="10" id="KW-0443">Lipid metabolism</keyword>
<dbReference type="Proteomes" id="UP000639772">
    <property type="component" value="Chromosome 11"/>
</dbReference>
<dbReference type="PANTHER" id="PTHR31814">
    <property type="match status" value="1"/>
</dbReference>
<evidence type="ECO:0000256" key="4">
    <source>
        <dbReference type="ARBA" id="ARBA00022516"/>
    </source>
</evidence>
<keyword evidence="9" id="KW-0752">Steroid biosynthesis</keyword>
<gene>
    <name evidence="12" type="ORF">HPP92_020496</name>
</gene>
<dbReference type="InterPro" id="IPR020568">
    <property type="entry name" value="Ribosomal_Su5_D2-typ_SF"/>
</dbReference>
<proteinExistence type="inferred from homology"/>
<evidence type="ECO:0000313" key="12">
    <source>
        <dbReference type="EMBL" id="KAG0462020.1"/>
    </source>
</evidence>
<keyword evidence="5" id="KW-0808">Transferase</keyword>
<comment type="pathway">
    <text evidence="1">Isoprenoid biosynthesis; isopentenyl diphosphate biosynthesis via mevalonate pathway; isopentenyl diphosphate from (R)-mevalonate: step 2/3.</text>
</comment>
<dbReference type="EMBL" id="JADCNM010000011">
    <property type="protein sequence ID" value="KAG0462020.1"/>
    <property type="molecule type" value="Genomic_DNA"/>
</dbReference>
<dbReference type="InterPro" id="IPR014721">
    <property type="entry name" value="Ribsml_uS5_D2-typ_fold_subgr"/>
</dbReference>
<dbReference type="InterPro" id="IPR035102">
    <property type="entry name" value="Phosphomevalonate_kinase"/>
</dbReference>
<dbReference type="UniPathway" id="UPA00057">
    <property type="reaction ID" value="UER00099"/>
</dbReference>
<dbReference type="PANTHER" id="PTHR31814:SF2">
    <property type="entry name" value="PHOSPHOMEVALONATE KINASE"/>
    <property type="match status" value="1"/>
</dbReference>
<reference evidence="12 13" key="1">
    <citation type="journal article" date="2020" name="Nat. Food">
        <title>A phased Vanilla planifolia genome enables genetic improvement of flavour and production.</title>
        <authorList>
            <person name="Hasing T."/>
            <person name="Tang H."/>
            <person name="Brym M."/>
            <person name="Khazi F."/>
            <person name="Huang T."/>
            <person name="Chambers A.H."/>
        </authorList>
    </citation>
    <scope>NUCLEOTIDE SEQUENCE [LARGE SCALE GENOMIC DNA]</scope>
    <source>
        <tissue evidence="12">Leaf</tissue>
    </source>
</reference>
<comment type="similarity">
    <text evidence="2">Belongs to the GHMP kinase family. Mevalonate kinase subfamily.</text>
</comment>
<organism evidence="12 13">
    <name type="scientific">Vanilla planifolia</name>
    <name type="common">Vanilla</name>
    <dbReference type="NCBI Taxonomy" id="51239"/>
    <lineage>
        <taxon>Eukaryota</taxon>
        <taxon>Viridiplantae</taxon>
        <taxon>Streptophyta</taxon>
        <taxon>Embryophyta</taxon>
        <taxon>Tracheophyta</taxon>
        <taxon>Spermatophyta</taxon>
        <taxon>Magnoliopsida</taxon>
        <taxon>Liliopsida</taxon>
        <taxon>Asparagales</taxon>
        <taxon>Orchidaceae</taxon>
        <taxon>Vanilloideae</taxon>
        <taxon>Vanilleae</taxon>
        <taxon>Vanilla</taxon>
    </lineage>
</organism>
<keyword evidence="11" id="KW-0753">Steroid metabolism</keyword>
<dbReference type="GO" id="GO:0005524">
    <property type="term" value="F:ATP binding"/>
    <property type="evidence" value="ECO:0007669"/>
    <property type="project" value="UniProtKB-KW"/>
</dbReference>
<dbReference type="GO" id="GO:0006694">
    <property type="term" value="P:steroid biosynthetic process"/>
    <property type="evidence" value="ECO:0007669"/>
    <property type="project" value="UniProtKB-KW"/>
</dbReference>